<feature type="transmembrane region" description="Helical" evidence="6">
    <location>
        <begin position="154"/>
        <end position="173"/>
    </location>
</feature>
<feature type="transmembrane region" description="Helical" evidence="6">
    <location>
        <begin position="85"/>
        <end position="106"/>
    </location>
</feature>
<evidence type="ECO:0000256" key="4">
    <source>
        <dbReference type="ARBA" id="ARBA00022989"/>
    </source>
</evidence>
<feature type="transmembrane region" description="Helical" evidence="6">
    <location>
        <begin position="60"/>
        <end position="79"/>
    </location>
</feature>
<feature type="transmembrane region" description="Helical" evidence="6">
    <location>
        <begin position="113"/>
        <end position="134"/>
    </location>
</feature>
<name>A0A4Y9Y3C6_9APHY</name>
<dbReference type="NCBIfam" id="NF038013">
    <property type="entry name" value="AceTr_1"/>
    <property type="match status" value="1"/>
</dbReference>
<keyword evidence="4 6" id="KW-1133">Transmembrane helix</keyword>
<accession>A0A4Y9Y3C6</accession>
<proteinExistence type="inferred from homology"/>
<sequence length="249" mass="26579">MSAEYSEKAGNPSDVEKAENGQVHEQFRTHAHHVDAVPARTAIGPRDNAQFRRLANPGPLGLFAFASTTLMLSLFNVSVRDIHTTSAIVAMALFVGGLAQFCAGMWEFACANTFGATAFTMYGAFWMSYATVFIPGSGITAAYADAASDEATALGIYLMMWFIVTFLLLLGSLRRSVGMAALFFFLTLTFMMLGIAQLVPSATAGAAKAGGALGIVTAFIAFYVGTAQLLARNESWFTLPVGDIPQRLD</sequence>
<feature type="transmembrane region" description="Helical" evidence="6">
    <location>
        <begin position="180"/>
        <end position="199"/>
    </location>
</feature>
<dbReference type="OrthoDB" id="3648309at2759"/>
<comment type="similarity">
    <text evidence="2">Belongs to the acetate uptake transporter (AceTr) (TC 2.A.96) family.</text>
</comment>
<keyword evidence="10" id="KW-1185">Reference proteome</keyword>
<protein>
    <submittedName>
        <fullName evidence="7">FUN34 transmembrane protein</fullName>
    </submittedName>
</protein>
<evidence type="ECO:0000256" key="6">
    <source>
        <dbReference type="SAM" id="Phobius"/>
    </source>
</evidence>
<dbReference type="GeneID" id="72008197"/>
<dbReference type="EMBL" id="JADCUA010000010">
    <property type="protein sequence ID" value="KAH9836830.1"/>
    <property type="molecule type" value="Genomic_DNA"/>
</dbReference>
<organism evidence="8 9">
    <name type="scientific">Rhodofomes roseus</name>
    <dbReference type="NCBI Taxonomy" id="34475"/>
    <lineage>
        <taxon>Eukaryota</taxon>
        <taxon>Fungi</taxon>
        <taxon>Dikarya</taxon>
        <taxon>Basidiomycota</taxon>
        <taxon>Agaricomycotina</taxon>
        <taxon>Agaricomycetes</taxon>
        <taxon>Polyporales</taxon>
        <taxon>Rhodofomes</taxon>
    </lineage>
</organism>
<keyword evidence="3 6" id="KW-0812">Transmembrane</keyword>
<dbReference type="GO" id="GO:0005886">
    <property type="term" value="C:plasma membrane"/>
    <property type="evidence" value="ECO:0007669"/>
    <property type="project" value="TreeGrafter"/>
</dbReference>
<comment type="subcellular location">
    <subcellularLocation>
        <location evidence="1">Membrane</location>
        <topology evidence="1">Multi-pass membrane protein</topology>
    </subcellularLocation>
</comment>
<evidence type="ECO:0000256" key="1">
    <source>
        <dbReference type="ARBA" id="ARBA00004141"/>
    </source>
</evidence>
<reference evidence="7 10" key="2">
    <citation type="journal article" date="2021" name="Environ. Microbiol.">
        <title>Gene family expansions and transcriptome signatures uncover fungal adaptations to wood decay.</title>
        <authorList>
            <person name="Hage H."/>
            <person name="Miyauchi S."/>
            <person name="Viragh M."/>
            <person name="Drula E."/>
            <person name="Min B."/>
            <person name="Chaduli D."/>
            <person name="Navarro D."/>
            <person name="Favel A."/>
            <person name="Norest M."/>
            <person name="Lesage-Meessen L."/>
            <person name="Balint B."/>
            <person name="Merenyi Z."/>
            <person name="de Eugenio L."/>
            <person name="Morin E."/>
            <person name="Martinez A.T."/>
            <person name="Baldrian P."/>
            <person name="Stursova M."/>
            <person name="Martinez M.J."/>
            <person name="Novotny C."/>
            <person name="Magnuson J.K."/>
            <person name="Spatafora J.W."/>
            <person name="Maurice S."/>
            <person name="Pangilinan J."/>
            <person name="Andreopoulos W."/>
            <person name="LaButti K."/>
            <person name="Hundley H."/>
            <person name="Na H."/>
            <person name="Kuo A."/>
            <person name="Barry K."/>
            <person name="Lipzen A."/>
            <person name="Henrissat B."/>
            <person name="Riley R."/>
            <person name="Ahrendt S."/>
            <person name="Nagy L.G."/>
            <person name="Grigoriev I.V."/>
            <person name="Martin F."/>
            <person name="Rosso M.N."/>
        </authorList>
    </citation>
    <scope>NUCLEOTIDE SEQUENCE [LARGE SCALE GENOMIC DNA]</scope>
    <source>
        <strain evidence="7 10">CIRM-BRFM 1785</strain>
    </source>
</reference>
<evidence type="ECO:0000256" key="3">
    <source>
        <dbReference type="ARBA" id="ARBA00022692"/>
    </source>
</evidence>
<dbReference type="EMBL" id="SEKV01000550">
    <property type="protein sequence ID" value="TFY55911.1"/>
    <property type="molecule type" value="Genomic_DNA"/>
</dbReference>
<comment type="caution">
    <text evidence="8">The sequence shown here is derived from an EMBL/GenBank/DDBJ whole genome shotgun (WGS) entry which is preliminary data.</text>
</comment>
<dbReference type="PANTHER" id="PTHR31123">
    <property type="entry name" value="ACCUMULATION OF DYADS PROTEIN 2-RELATED"/>
    <property type="match status" value="1"/>
</dbReference>
<evidence type="ECO:0000256" key="2">
    <source>
        <dbReference type="ARBA" id="ARBA00005587"/>
    </source>
</evidence>
<reference evidence="8 9" key="1">
    <citation type="submission" date="2019-01" db="EMBL/GenBank/DDBJ databases">
        <title>Genome sequencing of the rare red list fungi Fomitopsis rosea.</title>
        <authorList>
            <person name="Buettner E."/>
            <person name="Kellner H."/>
        </authorList>
    </citation>
    <scope>NUCLEOTIDE SEQUENCE [LARGE SCALE GENOMIC DNA]</scope>
    <source>
        <strain evidence="8 9">DSM 105464</strain>
    </source>
</reference>
<dbReference type="GO" id="GO:0015123">
    <property type="term" value="F:acetate transmembrane transporter activity"/>
    <property type="evidence" value="ECO:0007669"/>
    <property type="project" value="TreeGrafter"/>
</dbReference>
<evidence type="ECO:0000313" key="10">
    <source>
        <dbReference type="Proteomes" id="UP000814176"/>
    </source>
</evidence>
<dbReference type="Proteomes" id="UP000298390">
    <property type="component" value="Unassembled WGS sequence"/>
</dbReference>
<dbReference type="Pfam" id="PF01184">
    <property type="entry name" value="Gpr1_Fun34_YaaH"/>
    <property type="match status" value="1"/>
</dbReference>
<dbReference type="PANTHER" id="PTHR31123:SF1">
    <property type="entry name" value="ACCUMULATION OF DYADS PROTEIN 2-RELATED"/>
    <property type="match status" value="1"/>
</dbReference>
<evidence type="ECO:0000313" key="8">
    <source>
        <dbReference type="EMBL" id="TFY55911.1"/>
    </source>
</evidence>
<dbReference type="STRING" id="34475.A0A4Y9Y3C6"/>
<feature type="transmembrane region" description="Helical" evidence="6">
    <location>
        <begin position="211"/>
        <end position="231"/>
    </location>
</feature>
<evidence type="ECO:0000313" key="9">
    <source>
        <dbReference type="Proteomes" id="UP000298390"/>
    </source>
</evidence>
<dbReference type="Proteomes" id="UP000814176">
    <property type="component" value="Unassembled WGS sequence"/>
</dbReference>
<evidence type="ECO:0000313" key="7">
    <source>
        <dbReference type="EMBL" id="KAH9836830.1"/>
    </source>
</evidence>
<keyword evidence="5 6" id="KW-0472">Membrane</keyword>
<evidence type="ECO:0000256" key="5">
    <source>
        <dbReference type="ARBA" id="ARBA00023136"/>
    </source>
</evidence>
<dbReference type="AlphaFoldDB" id="A0A4Y9Y3C6"/>
<dbReference type="InterPro" id="IPR051633">
    <property type="entry name" value="AceTr"/>
</dbReference>
<dbReference type="InterPro" id="IPR000791">
    <property type="entry name" value="Gpr1/Fun34/SatP-like"/>
</dbReference>
<dbReference type="RefSeq" id="XP_047779068.1">
    <property type="nucleotide sequence ID" value="XM_047927465.1"/>
</dbReference>
<gene>
    <name evidence="7" type="ORF">C8Q71DRAFT_858027</name>
    <name evidence="8" type="ORF">EVJ58_g7952</name>
</gene>